<proteinExistence type="predicted"/>
<evidence type="ECO:0008006" key="4">
    <source>
        <dbReference type="Google" id="ProtNLM"/>
    </source>
</evidence>
<evidence type="ECO:0000313" key="3">
    <source>
        <dbReference type="Proteomes" id="UP001500433"/>
    </source>
</evidence>
<gene>
    <name evidence="2" type="ORF">GCM10023311_06460</name>
</gene>
<feature type="chain" id="PRO_5046657719" description="DUF4136 domain-containing protein" evidence="1">
    <location>
        <begin position="22"/>
        <end position="221"/>
    </location>
</feature>
<dbReference type="RefSeq" id="WP_345272606.1">
    <property type="nucleotide sequence ID" value="NZ_BAABJH010000001.1"/>
</dbReference>
<protein>
    <recommendedName>
        <fullName evidence="4">DUF4136 domain-containing protein</fullName>
    </recommendedName>
</protein>
<evidence type="ECO:0000313" key="2">
    <source>
        <dbReference type="EMBL" id="GAA4886242.1"/>
    </source>
</evidence>
<name>A0ABP9ET03_9FLAO</name>
<accession>A0ABP9ET03</accession>
<keyword evidence="3" id="KW-1185">Reference proteome</keyword>
<dbReference type="PROSITE" id="PS51257">
    <property type="entry name" value="PROKAR_LIPOPROTEIN"/>
    <property type="match status" value="1"/>
</dbReference>
<feature type="signal peptide" evidence="1">
    <location>
        <begin position="1"/>
        <end position="21"/>
    </location>
</feature>
<keyword evidence="1" id="KW-0732">Signal</keyword>
<dbReference type="Proteomes" id="UP001500433">
    <property type="component" value="Unassembled WGS sequence"/>
</dbReference>
<reference evidence="3" key="1">
    <citation type="journal article" date="2019" name="Int. J. Syst. Evol. Microbiol.">
        <title>The Global Catalogue of Microorganisms (GCM) 10K type strain sequencing project: providing services to taxonomists for standard genome sequencing and annotation.</title>
        <authorList>
            <consortium name="The Broad Institute Genomics Platform"/>
            <consortium name="The Broad Institute Genome Sequencing Center for Infectious Disease"/>
            <person name="Wu L."/>
            <person name="Ma J."/>
        </authorList>
    </citation>
    <scope>NUCLEOTIDE SEQUENCE [LARGE SCALE GENOMIC DNA]</scope>
    <source>
        <strain evidence="3">JCM 18274</strain>
    </source>
</reference>
<comment type="caution">
    <text evidence="2">The sequence shown here is derived from an EMBL/GenBank/DDBJ whole genome shotgun (WGS) entry which is preliminary data.</text>
</comment>
<evidence type="ECO:0000256" key="1">
    <source>
        <dbReference type="SAM" id="SignalP"/>
    </source>
</evidence>
<organism evidence="2 3">
    <name type="scientific">Flaviramulus aquimarinus</name>
    <dbReference type="NCBI Taxonomy" id="1170456"/>
    <lineage>
        <taxon>Bacteria</taxon>
        <taxon>Pseudomonadati</taxon>
        <taxon>Bacteroidota</taxon>
        <taxon>Flavobacteriia</taxon>
        <taxon>Flavobacteriales</taxon>
        <taxon>Flavobacteriaceae</taxon>
        <taxon>Flaviramulus</taxon>
    </lineage>
</organism>
<dbReference type="EMBL" id="BAABJH010000001">
    <property type="protein sequence ID" value="GAA4886242.1"/>
    <property type="molecule type" value="Genomic_DNA"/>
</dbReference>
<sequence length="221" mass="25126">MNKTTLSLICISIFLSFSSCSSVKVLDSWKNDRITNIKDNNFLVVARANNPQARIAFENEIVSQMESNGYQATASFSKFGNMKPNEPKSETNKEKLQEILKLEGFNAVILTVMKDYQEETRLEKEGGYYAGGNYYGYYPRYYGGFYPYFYNPLSYHTLGNYVEESYSTSTSKLYILETTIYNLDESGENQLVAVITSKIDNPQTASGAAKEYVKEISKKLK</sequence>